<evidence type="ECO:0000313" key="2">
    <source>
        <dbReference type="EMBL" id="KAL3420648.1"/>
    </source>
</evidence>
<dbReference type="Proteomes" id="UP001629113">
    <property type="component" value="Unassembled WGS sequence"/>
</dbReference>
<feature type="compositionally biased region" description="Gly residues" evidence="1">
    <location>
        <begin position="99"/>
        <end position="109"/>
    </location>
</feature>
<proteinExistence type="predicted"/>
<feature type="compositionally biased region" description="Low complexity" evidence="1">
    <location>
        <begin position="318"/>
        <end position="330"/>
    </location>
</feature>
<protein>
    <submittedName>
        <fullName evidence="2">Uncharacterized protein</fullName>
    </submittedName>
</protein>
<feature type="region of interest" description="Disordered" evidence="1">
    <location>
        <begin position="64"/>
        <end position="136"/>
    </location>
</feature>
<gene>
    <name evidence="2" type="ORF">PVAG01_07093</name>
</gene>
<dbReference type="EMBL" id="JBFCZG010000006">
    <property type="protein sequence ID" value="KAL3420648.1"/>
    <property type="molecule type" value="Genomic_DNA"/>
</dbReference>
<sequence length="588" mass="65271">MGNTKAQEAEESPRLLNSWNDDGKRRAGPRRWKSASQASDEGLTVFYTAALGDQPPIPVNNPYTGVGLTPAPTGPPPTQESVPAWRRGGSGAYSNTRGGQEGPQVGGGLQVPDSGAYSSGMGNSEEYRSSGYRSPGAASGSYIPAAGYPSDMPAGEQYSGGNRTRSGTGLNRMMHRDWRTRSPSKREDSSELSFASGGDGDGQSSVYPTNMGNMWHEERKVVPPGSLRRGQIIWTSWHQDMPHRKWFRDRADDSRVRLGKYTHTIPNVIQTKMRKYLIVAVHVDYFVALPIYTRDGGGLNPFPPATIYDSDSEDGNENEIQNSKDNNNNNGQVESNKSTDPVEKKRKKMWDPYPEYYVMIRDEEDKNADPLRYPNYTSHDVIYVQGNQYRNRGNTGPMSPHAYIPLTQPVHFENSMPMLLLGRISQSDFTRVIRLMKWCLLAEGEVEAMPTAGPPEHFSEDIELLPDHLGRKKNRLPGISVDKLLARSSTAATQPASNVPADTPRNTRGSSGIIKSQQASTTTRLSQAVWNTGVGARLLQAALRYPLASTPKNHYLNRADYLKRINRGVVRKQTRSSVARKRVKFTQR</sequence>
<evidence type="ECO:0000313" key="3">
    <source>
        <dbReference type="Proteomes" id="UP001629113"/>
    </source>
</evidence>
<feature type="region of interest" description="Disordered" evidence="1">
    <location>
        <begin position="490"/>
        <end position="519"/>
    </location>
</feature>
<accession>A0ABR4PBF9</accession>
<feature type="compositionally biased region" description="Polar residues" evidence="1">
    <location>
        <begin position="202"/>
        <end position="212"/>
    </location>
</feature>
<feature type="compositionally biased region" description="Polar residues" evidence="1">
    <location>
        <begin position="504"/>
        <end position="519"/>
    </location>
</feature>
<feature type="region of interest" description="Disordered" evidence="1">
    <location>
        <begin position="153"/>
        <end position="213"/>
    </location>
</feature>
<comment type="caution">
    <text evidence="2">The sequence shown here is derived from an EMBL/GenBank/DDBJ whole genome shotgun (WGS) entry which is preliminary data.</text>
</comment>
<feature type="compositionally biased region" description="Basic and acidic residues" evidence="1">
    <location>
        <begin position="174"/>
        <end position="189"/>
    </location>
</feature>
<organism evidence="2 3">
    <name type="scientific">Phlyctema vagabunda</name>
    <dbReference type="NCBI Taxonomy" id="108571"/>
    <lineage>
        <taxon>Eukaryota</taxon>
        <taxon>Fungi</taxon>
        <taxon>Dikarya</taxon>
        <taxon>Ascomycota</taxon>
        <taxon>Pezizomycotina</taxon>
        <taxon>Leotiomycetes</taxon>
        <taxon>Helotiales</taxon>
        <taxon>Dermateaceae</taxon>
        <taxon>Phlyctema</taxon>
    </lineage>
</organism>
<feature type="region of interest" description="Disordered" evidence="1">
    <location>
        <begin position="1"/>
        <end position="39"/>
    </location>
</feature>
<feature type="compositionally biased region" description="Polar residues" evidence="1">
    <location>
        <begin position="159"/>
        <end position="169"/>
    </location>
</feature>
<reference evidence="2 3" key="1">
    <citation type="submission" date="2024-06" db="EMBL/GenBank/DDBJ databases">
        <title>Complete genome of Phlyctema vagabunda strain 19-DSS-EL-015.</title>
        <authorList>
            <person name="Fiorenzani C."/>
        </authorList>
    </citation>
    <scope>NUCLEOTIDE SEQUENCE [LARGE SCALE GENOMIC DNA]</scope>
    <source>
        <strain evidence="2 3">19-DSS-EL-015</strain>
    </source>
</reference>
<feature type="region of interest" description="Disordered" evidence="1">
    <location>
        <begin position="303"/>
        <end position="346"/>
    </location>
</feature>
<evidence type="ECO:0000256" key="1">
    <source>
        <dbReference type="SAM" id="MobiDB-lite"/>
    </source>
</evidence>
<name>A0ABR4PBF9_9HELO</name>
<keyword evidence="3" id="KW-1185">Reference proteome</keyword>